<evidence type="ECO:0000256" key="1">
    <source>
        <dbReference type="SAM" id="Phobius"/>
    </source>
</evidence>
<keyword evidence="1" id="KW-0812">Transmembrane</keyword>
<protein>
    <submittedName>
        <fullName evidence="2">Uncharacterized protein</fullName>
    </submittedName>
</protein>
<reference evidence="2 3" key="1">
    <citation type="submission" date="2018-07" db="EMBL/GenBank/DDBJ databases">
        <title>Genome sequencing of Moraxellaceae gen. HYN0046.</title>
        <authorList>
            <person name="Kim M."/>
            <person name="Yi H."/>
        </authorList>
    </citation>
    <scope>NUCLEOTIDE SEQUENCE [LARGE SCALE GENOMIC DNA]</scope>
    <source>
        <strain evidence="2 3">HYN0046</strain>
    </source>
</reference>
<proteinExistence type="predicted"/>
<gene>
    <name evidence="2" type="ORF">HYN46_01675</name>
</gene>
<sequence>MKKLEFPMQWYQEHINWMLRVVAGIFALGSCFALSDDILSLLDEYSLELSISVVLNAYFILVMSNVFFYGHTPKHWKNMDEAKKQLSKRH</sequence>
<keyword evidence="3" id="KW-1185">Reference proteome</keyword>
<evidence type="ECO:0000313" key="2">
    <source>
        <dbReference type="EMBL" id="AXI01713.1"/>
    </source>
</evidence>
<dbReference type="KEGG" id="mbah:HYN46_01675"/>
<dbReference type="RefSeq" id="WP_114897823.1">
    <property type="nucleotide sequence ID" value="NZ_CP031222.1"/>
</dbReference>
<organism evidence="2 3">
    <name type="scientific">Aquirhabdus parva</name>
    <dbReference type="NCBI Taxonomy" id="2283318"/>
    <lineage>
        <taxon>Bacteria</taxon>
        <taxon>Pseudomonadati</taxon>
        <taxon>Pseudomonadota</taxon>
        <taxon>Gammaproteobacteria</taxon>
        <taxon>Moraxellales</taxon>
        <taxon>Moraxellaceae</taxon>
        <taxon>Aquirhabdus</taxon>
    </lineage>
</organism>
<keyword evidence="1" id="KW-1133">Transmembrane helix</keyword>
<dbReference type="PROSITE" id="PS51257">
    <property type="entry name" value="PROKAR_LIPOPROTEIN"/>
    <property type="match status" value="1"/>
</dbReference>
<accession>A0A345P354</accession>
<feature type="transmembrane region" description="Helical" evidence="1">
    <location>
        <begin position="49"/>
        <end position="69"/>
    </location>
</feature>
<dbReference type="EMBL" id="CP031222">
    <property type="protein sequence ID" value="AXI01713.1"/>
    <property type="molecule type" value="Genomic_DNA"/>
</dbReference>
<keyword evidence="1" id="KW-0472">Membrane</keyword>
<evidence type="ECO:0000313" key="3">
    <source>
        <dbReference type="Proteomes" id="UP000253940"/>
    </source>
</evidence>
<name>A0A345P354_9GAMM</name>
<dbReference type="AlphaFoldDB" id="A0A345P354"/>
<dbReference type="Proteomes" id="UP000253940">
    <property type="component" value="Chromosome"/>
</dbReference>